<gene>
    <name evidence="3" type="ORF">BRAFLDRAFT_102212</name>
</gene>
<keyword evidence="1" id="KW-1133">Transmembrane helix</keyword>
<protein>
    <submittedName>
        <fullName evidence="3">Uncharacterized protein</fullName>
    </submittedName>
</protein>
<organism>
    <name type="scientific">Branchiostoma floridae</name>
    <name type="common">Florida lancelet</name>
    <name type="synonym">Amphioxus</name>
    <dbReference type="NCBI Taxonomy" id="7739"/>
    <lineage>
        <taxon>Eukaryota</taxon>
        <taxon>Metazoa</taxon>
        <taxon>Chordata</taxon>
        <taxon>Cephalochordata</taxon>
        <taxon>Leptocardii</taxon>
        <taxon>Amphioxiformes</taxon>
        <taxon>Branchiostomatidae</taxon>
        <taxon>Branchiostoma</taxon>
    </lineage>
</organism>
<feature type="chain" id="PRO_5002935300" evidence="2">
    <location>
        <begin position="32"/>
        <end position="234"/>
    </location>
</feature>
<evidence type="ECO:0000313" key="3">
    <source>
        <dbReference type="EMBL" id="EEN43130.1"/>
    </source>
</evidence>
<feature type="transmembrane region" description="Helical" evidence="1">
    <location>
        <begin position="196"/>
        <end position="215"/>
    </location>
</feature>
<feature type="signal peptide" evidence="2">
    <location>
        <begin position="1"/>
        <end position="31"/>
    </location>
</feature>
<name>C3ZWC8_BRAFL</name>
<sequence>MWNWRWKTWKWCWRTAGMMCFALSLTSQAKGTHQRRKICVEDGIKRPGILQTSGLGTELTYGREKNTVVFEVDIQRQKITRHKNRLVANLLTEVTETALRGVASDYRLLKLMRGNVSLAIVHPSPYFPYGTERGTTVIGYYATFSCSARLLPGSLLKQVVMNSRTRLEQAAGGYMIGDPVLFIRGPSNLQALDREYFLGLGALGLLALLLLFAGWQGTGDEVDRYDSSRQDCYC</sequence>
<dbReference type="AlphaFoldDB" id="C3ZWC8"/>
<dbReference type="EMBL" id="GG666698">
    <property type="protein sequence ID" value="EEN43130.1"/>
    <property type="molecule type" value="Genomic_DNA"/>
</dbReference>
<keyword evidence="1" id="KW-0472">Membrane</keyword>
<dbReference type="InParanoid" id="C3ZWC8"/>
<evidence type="ECO:0000256" key="2">
    <source>
        <dbReference type="SAM" id="SignalP"/>
    </source>
</evidence>
<reference evidence="3" key="1">
    <citation type="journal article" date="2008" name="Nature">
        <title>The amphioxus genome and the evolution of the chordate karyotype.</title>
        <authorList>
            <consortium name="US DOE Joint Genome Institute (JGI-PGF)"/>
            <person name="Putnam N.H."/>
            <person name="Butts T."/>
            <person name="Ferrier D.E.K."/>
            <person name="Furlong R.F."/>
            <person name="Hellsten U."/>
            <person name="Kawashima T."/>
            <person name="Robinson-Rechavi M."/>
            <person name="Shoguchi E."/>
            <person name="Terry A."/>
            <person name="Yu J.-K."/>
            <person name="Benito-Gutierrez E.L."/>
            <person name="Dubchak I."/>
            <person name="Garcia-Fernandez J."/>
            <person name="Gibson-Brown J.J."/>
            <person name="Grigoriev I.V."/>
            <person name="Horton A.C."/>
            <person name="de Jong P.J."/>
            <person name="Jurka J."/>
            <person name="Kapitonov V.V."/>
            <person name="Kohara Y."/>
            <person name="Kuroki Y."/>
            <person name="Lindquist E."/>
            <person name="Lucas S."/>
            <person name="Osoegawa K."/>
            <person name="Pennacchio L.A."/>
            <person name="Salamov A.A."/>
            <person name="Satou Y."/>
            <person name="Sauka-Spengler T."/>
            <person name="Schmutz J."/>
            <person name="Shin-I T."/>
            <person name="Toyoda A."/>
            <person name="Bronner-Fraser M."/>
            <person name="Fujiyama A."/>
            <person name="Holland L.Z."/>
            <person name="Holland P.W.H."/>
            <person name="Satoh N."/>
            <person name="Rokhsar D.S."/>
        </authorList>
    </citation>
    <scope>NUCLEOTIDE SEQUENCE [LARGE SCALE GENOMIC DNA]</scope>
    <source>
        <strain evidence="3">S238N-H82</strain>
        <tissue evidence="3">Testes</tissue>
    </source>
</reference>
<keyword evidence="1" id="KW-0812">Transmembrane</keyword>
<evidence type="ECO:0000256" key="1">
    <source>
        <dbReference type="SAM" id="Phobius"/>
    </source>
</evidence>
<keyword evidence="2" id="KW-0732">Signal</keyword>
<accession>C3ZWC8</accession>
<proteinExistence type="predicted"/>